<name>A0ABY7Q038_9ACTN</name>
<gene>
    <name evidence="2" type="ORF">O1G21_09335</name>
</gene>
<proteinExistence type="predicted"/>
<feature type="region of interest" description="Disordered" evidence="1">
    <location>
        <begin position="385"/>
        <end position="426"/>
    </location>
</feature>
<reference evidence="3" key="1">
    <citation type="submission" date="2022-12" db="EMBL/GenBank/DDBJ databases">
        <authorList>
            <person name="Mo P."/>
        </authorList>
    </citation>
    <scope>NUCLEOTIDE SEQUENCE [LARGE SCALE GENOMIC DNA]</scope>
    <source>
        <strain evidence="3">HUAS 3-15</strain>
    </source>
</reference>
<feature type="compositionally biased region" description="Acidic residues" evidence="1">
    <location>
        <begin position="385"/>
        <end position="406"/>
    </location>
</feature>
<evidence type="ECO:0000313" key="2">
    <source>
        <dbReference type="EMBL" id="WBP86023.1"/>
    </source>
</evidence>
<evidence type="ECO:0000313" key="3">
    <source>
        <dbReference type="Proteomes" id="UP001212821"/>
    </source>
</evidence>
<feature type="region of interest" description="Disordered" evidence="1">
    <location>
        <begin position="349"/>
        <end position="368"/>
    </location>
</feature>
<evidence type="ECO:0000256" key="1">
    <source>
        <dbReference type="SAM" id="MobiDB-lite"/>
    </source>
</evidence>
<dbReference type="EMBL" id="CP115450">
    <property type="protein sequence ID" value="WBP86023.1"/>
    <property type="molecule type" value="Genomic_DNA"/>
</dbReference>
<dbReference type="RefSeq" id="WP_270142423.1">
    <property type="nucleotide sequence ID" value="NZ_CP115450.1"/>
</dbReference>
<accession>A0ABY7Q038</accession>
<evidence type="ECO:0008006" key="4">
    <source>
        <dbReference type="Google" id="ProtNLM"/>
    </source>
</evidence>
<protein>
    <recommendedName>
        <fullName evidence="4">EF-hand domain-containing protein</fullName>
    </recommendedName>
</protein>
<feature type="compositionally biased region" description="Low complexity" evidence="1">
    <location>
        <begin position="353"/>
        <end position="363"/>
    </location>
</feature>
<organism evidence="2 3">
    <name type="scientific">Kitasatospora cathayae</name>
    <dbReference type="NCBI Taxonomy" id="3004092"/>
    <lineage>
        <taxon>Bacteria</taxon>
        <taxon>Bacillati</taxon>
        <taxon>Actinomycetota</taxon>
        <taxon>Actinomycetes</taxon>
        <taxon>Kitasatosporales</taxon>
        <taxon>Streptomycetaceae</taxon>
        <taxon>Kitasatospora</taxon>
    </lineage>
</organism>
<feature type="compositionally biased region" description="Low complexity" evidence="1">
    <location>
        <begin position="9"/>
        <end position="20"/>
    </location>
</feature>
<dbReference type="Proteomes" id="UP001212821">
    <property type="component" value="Chromosome"/>
</dbReference>
<sequence length="775" mass="79926">MTVLHSRNADAADPADVADAADVKDPQDAAAEPDLREDLGRYAELGAFTLSADTHAWYAAVDTVATPEDARAASTALAELRGRDLQQTWEAVTALAAEVKLDEPDTVAKTALLVEMLQRVHRTSAILTTAAYDADLVALAAATADSTWRRENGVKLSWLRGRSLRKQATALAHDRKVRREDLHEALTSAEIERRAWAALAPAGTLPSVPADGALVERTAQAFEPINTSLRDLARLLPDHDLDGLAFAELVDLVERLAADEGTLYRLPTIRALRATLEEAGLADLLAELAAAKADRRAAEAAYTARQALAGGQRNGLAEPVAEEADAAAEVEASDVEASDIELPDAELSDADAEAAARQALAGGQRDGLGESVAEELVTEEADVAADVEASDAELPDAELSDAEADAEAAARQALAGGQRDGLTEETPVSVTAPVEEATEVEAVVPADVEAGTEVVEVASGSDTESAVVESAAVESAVVEDVTEEAPVAVVSLPAPSPAADDLVAAATAALAEAAAVEAAVEAEAVEAQAVEAEEPAAEVVAEVEVEAEPEAVAVQAAVEATAVEVVEPVTEAETVEEAPAVVAEESEAVAEVPAVEVEEPVEAVTAEESEAVAEVPAVEVAVEAEEPAAEAEAVAEVPAVEADVEVAVEAEEPAAEAEAVAEVPAVEAEEPAPEPEAVAEPVAVEESVVAEEPVTEPVAVEEPVGRPAKPDFTPGRPVTAYSADELLAVVRWIDADGTGRTDEELLRAAMKELGFARLGPRIKEALGAAVTAARG</sequence>
<keyword evidence="3" id="KW-1185">Reference proteome</keyword>
<feature type="region of interest" description="Disordered" evidence="1">
    <location>
        <begin position="1"/>
        <end position="28"/>
    </location>
</feature>